<proteinExistence type="inferred from homology"/>
<protein>
    <recommendedName>
        <fullName evidence="6">FAD-binding PCMH-type domain-containing protein</fullName>
    </recommendedName>
</protein>
<keyword evidence="4" id="KW-0274">FAD</keyword>
<dbReference type="Pfam" id="PF08031">
    <property type="entry name" value="BBE"/>
    <property type="match status" value="1"/>
</dbReference>
<evidence type="ECO:0000256" key="4">
    <source>
        <dbReference type="ARBA" id="ARBA00022827"/>
    </source>
</evidence>
<dbReference type="PANTHER" id="PTHR42973:SF39">
    <property type="entry name" value="FAD-BINDING PCMH-TYPE DOMAIN-CONTAINING PROTEIN"/>
    <property type="match status" value="1"/>
</dbReference>
<dbReference type="InterPro" id="IPR016169">
    <property type="entry name" value="FAD-bd_PCMH_sub2"/>
</dbReference>
<evidence type="ECO:0000256" key="1">
    <source>
        <dbReference type="ARBA" id="ARBA00001974"/>
    </source>
</evidence>
<name>A0A1Y2CIH3_9FUNG</name>
<dbReference type="Pfam" id="PF01565">
    <property type="entry name" value="FAD_binding_4"/>
    <property type="match status" value="1"/>
</dbReference>
<keyword evidence="8" id="KW-1185">Reference proteome</keyword>
<dbReference type="GO" id="GO:0071949">
    <property type="term" value="F:FAD binding"/>
    <property type="evidence" value="ECO:0007669"/>
    <property type="project" value="InterPro"/>
</dbReference>
<dbReference type="InterPro" id="IPR006094">
    <property type="entry name" value="Oxid_FAD_bind_N"/>
</dbReference>
<comment type="caution">
    <text evidence="7">The sequence shown here is derived from an EMBL/GenBank/DDBJ whole genome shotgun (WGS) entry which is preliminary data.</text>
</comment>
<evidence type="ECO:0000256" key="5">
    <source>
        <dbReference type="ARBA" id="ARBA00023002"/>
    </source>
</evidence>
<reference evidence="7 8" key="1">
    <citation type="submission" date="2016-07" db="EMBL/GenBank/DDBJ databases">
        <title>Pervasive Adenine N6-methylation of Active Genes in Fungi.</title>
        <authorList>
            <consortium name="DOE Joint Genome Institute"/>
            <person name="Mondo S.J."/>
            <person name="Dannebaum R.O."/>
            <person name="Kuo R.C."/>
            <person name="Labutti K."/>
            <person name="Haridas S."/>
            <person name="Kuo A."/>
            <person name="Salamov A."/>
            <person name="Ahrendt S.R."/>
            <person name="Lipzen A."/>
            <person name="Sullivan W."/>
            <person name="Andreopoulos W.B."/>
            <person name="Clum A."/>
            <person name="Lindquist E."/>
            <person name="Daum C."/>
            <person name="Ramamoorthy G.K."/>
            <person name="Gryganskyi A."/>
            <person name="Culley D."/>
            <person name="Magnuson J.K."/>
            <person name="James T.Y."/>
            <person name="O'Malley M.A."/>
            <person name="Stajich J.E."/>
            <person name="Spatafora J.W."/>
            <person name="Visel A."/>
            <person name="Grigoriev I.V."/>
        </authorList>
    </citation>
    <scope>NUCLEOTIDE SEQUENCE [LARGE SCALE GENOMIC DNA]</scope>
    <source>
        <strain evidence="7 8">JEL800</strain>
    </source>
</reference>
<dbReference type="OrthoDB" id="415825at2759"/>
<evidence type="ECO:0000259" key="6">
    <source>
        <dbReference type="PROSITE" id="PS51387"/>
    </source>
</evidence>
<dbReference type="InterPro" id="IPR016166">
    <property type="entry name" value="FAD-bd_PCMH"/>
</dbReference>
<keyword evidence="5" id="KW-0560">Oxidoreductase</keyword>
<evidence type="ECO:0000256" key="2">
    <source>
        <dbReference type="ARBA" id="ARBA00005466"/>
    </source>
</evidence>
<accession>A0A1Y2CIH3</accession>
<gene>
    <name evidence="7" type="ORF">BCR33DRAFT_110550</name>
</gene>
<evidence type="ECO:0000313" key="8">
    <source>
        <dbReference type="Proteomes" id="UP000193642"/>
    </source>
</evidence>
<dbReference type="EMBL" id="MCGO01000015">
    <property type="protein sequence ID" value="ORY46829.1"/>
    <property type="molecule type" value="Genomic_DNA"/>
</dbReference>
<dbReference type="Gene3D" id="3.40.462.20">
    <property type="match status" value="1"/>
</dbReference>
<dbReference type="Proteomes" id="UP000193642">
    <property type="component" value="Unassembled WGS sequence"/>
</dbReference>
<dbReference type="InterPro" id="IPR012951">
    <property type="entry name" value="BBE"/>
</dbReference>
<dbReference type="PROSITE" id="PS51387">
    <property type="entry name" value="FAD_PCMH"/>
    <property type="match status" value="1"/>
</dbReference>
<dbReference type="InterPro" id="IPR036318">
    <property type="entry name" value="FAD-bd_PCMH-like_sf"/>
</dbReference>
<sequence length="423" mass="46792">MSSFTSISVNTKSQTAVVGAGNWLGRMYVILDNHGFTLPGGDHPSVGVAGCTLGGGFGFLSRKFGLMLDWLLEVRLVDAKGKVRVVNAQTDRDLFWAIRGGGSGNFGIITSFKFKLIPMKTKMLTYQIYWWSANNSATRQQILSAYIEQTPSYPDDITSSLYTTSVRDAISLTIVRWNKDLSDGIMNSTLAMMPPITSSETKYFSSYIDMISEVWYYRNWTRKDYLDKSKLFARDSFFATSLYSEHSPNSTASNVISSKSLNLAKSVDAFLATGSTYLGSIQLDTWGGAISKSHKNVTSFIHRGNYISYQVWTSVDKNGTEGPKAFVNSWRQSIAPFVNQEAYQNYMDVQLPQETYFGSKNLPILRNVKKRVDPENLWDKGGIIEPTLGTCGGKSTGNGLCVMVGQCCSNEGECGMGPSFCSF</sequence>
<dbReference type="InterPro" id="IPR050416">
    <property type="entry name" value="FAD-linked_Oxidoreductase"/>
</dbReference>
<keyword evidence="3" id="KW-0285">Flavoprotein</keyword>
<comment type="similarity">
    <text evidence="2">Belongs to the oxygen-dependent FAD-linked oxidoreductase family.</text>
</comment>
<evidence type="ECO:0000313" key="7">
    <source>
        <dbReference type="EMBL" id="ORY46829.1"/>
    </source>
</evidence>
<evidence type="ECO:0000256" key="3">
    <source>
        <dbReference type="ARBA" id="ARBA00022630"/>
    </source>
</evidence>
<feature type="domain" description="FAD-binding PCMH-type" evidence="6">
    <location>
        <begin position="1"/>
        <end position="119"/>
    </location>
</feature>
<comment type="cofactor">
    <cofactor evidence="1">
        <name>FAD</name>
        <dbReference type="ChEBI" id="CHEBI:57692"/>
    </cofactor>
</comment>
<dbReference type="STRING" id="329046.A0A1Y2CIH3"/>
<dbReference type="GO" id="GO:0016491">
    <property type="term" value="F:oxidoreductase activity"/>
    <property type="evidence" value="ECO:0007669"/>
    <property type="project" value="UniProtKB-KW"/>
</dbReference>
<dbReference type="Gene3D" id="3.30.465.10">
    <property type="match status" value="1"/>
</dbReference>
<dbReference type="SUPFAM" id="SSF56176">
    <property type="entry name" value="FAD-binding/transporter-associated domain-like"/>
    <property type="match status" value="1"/>
</dbReference>
<dbReference type="AlphaFoldDB" id="A0A1Y2CIH3"/>
<organism evidence="7 8">
    <name type="scientific">Rhizoclosmatium globosum</name>
    <dbReference type="NCBI Taxonomy" id="329046"/>
    <lineage>
        <taxon>Eukaryota</taxon>
        <taxon>Fungi</taxon>
        <taxon>Fungi incertae sedis</taxon>
        <taxon>Chytridiomycota</taxon>
        <taxon>Chytridiomycota incertae sedis</taxon>
        <taxon>Chytridiomycetes</taxon>
        <taxon>Chytridiales</taxon>
        <taxon>Chytriomycetaceae</taxon>
        <taxon>Rhizoclosmatium</taxon>
    </lineage>
</organism>
<dbReference type="PANTHER" id="PTHR42973">
    <property type="entry name" value="BINDING OXIDOREDUCTASE, PUTATIVE (AFU_ORTHOLOGUE AFUA_1G17690)-RELATED"/>
    <property type="match status" value="1"/>
</dbReference>